<evidence type="ECO:0000313" key="2">
    <source>
        <dbReference type="EMBL" id="KAF9673224.1"/>
    </source>
</evidence>
<protein>
    <submittedName>
        <fullName evidence="2">Uncharacterized protein</fullName>
    </submittedName>
</protein>
<evidence type="ECO:0000256" key="1">
    <source>
        <dbReference type="SAM" id="MobiDB-lite"/>
    </source>
</evidence>
<feature type="compositionally biased region" description="Basic and acidic residues" evidence="1">
    <location>
        <begin position="706"/>
        <end position="757"/>
    </location>
</feature>
<name>A0A835JRF9_9ROSI</name>
<dbReference type="GO" id="GO:0009941">
    <property type="term" value="C:chloroplast envelope"/>
    <property type="evidence" value="ECO:0007669"/>
    <property type="project" value="TreeGrafter"/>
</dbReference>
<dbReference type="InterPro" id="IPR044160">
    <property type="entry name" value="TGD4-like"/>
</dbReference>
<comment type="caution">
    <text evidence="2">The sequence shown here is derived from an EMBL/GenBank/DDBJ whole genome shotgun (WGS) entry which is preliminary data.</text>
</comment>
<organism evidence="2 3">
    <name type="scientific">Salix dunnii</name>
    <dbReference type="NCBI Taxonomy" id="1413687"/>
    <lineage>
        <taxon>Eukaryota</taxon>
        <taxon>Viridiplantae</taxon>
        <taxon>Streptophyta</taxon>
        <taxon>Embryophyta</taxon>
        <taxon>Tracheophyta</taxon>
        <taxon>Spermatophyta</taxon>
        <taxon>Magnoliopsida</taxon>
        <taxon>eudicotyledons</taxon>
        <taxon>Gunneridae</taxon>
        <taxon>Pentapetalae</taxon>
        <taxon>rosids</taxon>
        <taxon>fabids</taxon>
        <taxon>Malpighiales</taxon>
        <taxon>Salicaceae</taxon>
        <taxon>Saliceae</taxon>
        <taxon>Salix</taxon>
    </lineage>
</organism>
<dbReference type="Proteomes" id="UP000657918">
    <property type="component" value="Unassembled WGS sequence"/>
</dbReference>
<dbReference type="GO" id="GO:0070300">
    <property type="term" value="F:phosphatidic acid binding"/>
    <property type="evidence" value="ECO:0007669"/>
    <property type="project" value="InterPro"/>
</dbReference>
<reference evidence="2 3" key="1">
    <citation type="submission" date="2020-10" db="EMBL/GenBank/DDBJ databases">
        <title>Plant Genome Project.</title>
        <authorList>
            <person name="Zhang R.-G."/>
        </authorList>
    </citation>
    <scope>NUCLEOTIDE SEQUENCE [LARGE SCALE GENOMIC DNA]</scope>
    <source>
        <strain evidence="2">FAFU-HL-1</strain>
        <tissue evidence="2">Leaf</tissue>
    </source>
</reference>
<evidence type="ECO:0000313" key="3">
    <source>
        <dbReference type="Proteomes" id="UP000657918"/>
    </source>
</evidence>
<proteinExistence type="predicted"/>
<feature type="region of interest" description="Disordered" evidence="1">
    <location>
        <begin position="508"/>
        <end position="610"/>
    </location>
</feature>
<dbReference type="PANTHER" id="PTHR34954:SF4">
    <property type="entry name" value="PROTEIN TRIGALACTOSYLDIACYLGLYCEROL 4, CHLOROPLASTIC"/>
    <property type="match status" value="1"/>
</dbReference>
<feature type="compositionally biased region" description="Basic and acidic residues" evidence="1">
    <location>
        <begin position="567"/>
        <end position="582"/>
    </location>
</feature>
<gene>
    <name evidence="2" type="ORF">SADUNF_Sadunf10G0002100</name>
</gene>
<dbReference type="Gene3D" id="6.10.140.1430">
    <property type="match status" value="1"/>
</dbReference>
<feature type="region of interest" description="Disordered" evidence="1">
    <location>
        <begin position="629"/>
        <end position="757"/>
    </location>
</feature>
<dbReference type="GO" id="GO:1990052">
    <property type="term" value="P:ER to chloroplast lipid transport"/>
    <property type="evidence" value="ECO:0007669"/>
    <property type="project" value="InterPro"/>
</dbReference>
<dbReference type="GO" id="GO:0034196">
    <property type="term" value="P:acylglycerol transport"/>
    <property type="evidence" value="ECO:0007669"/>
    <property type="project" value="InterPro"/>
</dbReference>
<feature type="compositionally biased region" description="Basic and acidic residues" evidence="1">
    <location>
        <begin position="525"/>
        <end position="543"/>
    </location>
</feature>
<dbReference type="OrthoDB" id="512148at2759"/>
<keyword evidence="3" id="KW-1185">Reference proteome</keyword>
<accession>A0A835JRF9</accession>
<dbReference type="AlphaFoldDB" id="A0A835JRF9"/>
<feature type="compositionally biased region" description="Basic and acidic residues" evidence="1">
    <location>
        <begin position="643"/>
        <end position="698"/>
    </location>
</feature>
<dbReference type="EMBL" id="JADGMS010000010">
    <property type="protein sequence ID" value="KAF9673224.1"/>
    <property type="molecule type" value="Genomic_DNA"/>
</dbReference>
<sequence>MNKLRWAMDGGFWELDRSTPRTIEGEGRAVPGEPLPLGVSRGTRLSRPKQIDFFQRFMFAPFIPSYSASSNGLSLQRVLALPFTQKWFATLLAQFNLQKFVSSFKKNGALQTSSLENLRKHLEDRSLYALGCCSEFLLSPDDTLLLSLDFYGDDNNKKPRKKAIFHHKACFPNHNLNVEAVWPGLFIDKAGNYWDVPFSMAIDLASLASDSGASYHFCMHHNAGQPEKLGGDETVEVPATLLPGISLRSAFTLKKNVEIWRSNAKKLKMVQPFDIFLSNPHISASGIIGAAVMACFGDNSFRPQVVDESQQFEGFYLHAPAVKSTLLADTFSSVSFTAQHGNFQRLLLDLTRFHARLDFPSGSKFLSVATRLAQDFFNSQQPTIETVQAICPKATISFQQQIAGPFSFRVDSGVEIDWKNKDWHVRVDDPVFSIEYALQVLGSAKAVAWYSPKHREFMCCTVVYTSSLVPFLMIMSPMNGTCRLSVLFVAGMLVMMFAIRCSCSAVDRSSATTEESQDPEVMTDGMKEARAKAEEKTKESQEKAEEEGKESTESWAGWAKGKFSETMGRKQEEAREAAKRASDAASDTAKNAKDKAYEATQYGAERAGDMKDTATVKIKEMTNAAQEKVSEMAGAAKETVASAKERASEGTGAAREKAYEAKEKAAETAEQIKEKTAQKAEETKESTKEATVMAKERASQGATEAAVEKAGEGKEAAKKMAKGDANEEDKKREAETEESQHIKEKIADGGKERDGEL</sequence>
<dbReference type="PANTHER" id="PTHR34954">
    <property type="entry name" value="EXPRESSED PROTEIN"/>
    <property type="match status" value="1"/>
</dbReference>